<protein>
    <recommendedName>
        <fullName evidence="2">SAF domain-containing protein</fullName>
    </recommendedName>
</protein>
<dbReference type="Pfam" id="PF08666">
    <property type="entry name" value="SAF"/>
    <property type="match status" value="1"/>
</dbReference>
<name>A0ABP6HA81_9MICO</name>
<dbReference type="Proteomes" id="UP001501326">
    <property type="component" value="Unassembled WGS sequence"/>
</dbReference>
<sequence>MATTAGQLLDRLRGPGRRREWRRRVLRRAVAAACAVAAVLGVIALARAPKGGPLTPVVVAARPLAVGEVATPDALQVRLFPAELVPDDAANTVAQVVGRPLTATLSRGEPVTTERTRPASVLTGQPVDLLAFHVMIADAQSVAMVRPGDRVDLVGPGGVVARSAPVLAVDPVFTTDFGAVLNGPGSSSGNNTAGSGLTVAVNQPTILDLSAAQQDVLGRPQLTLVLRSR</sequence>
<dbReference type="RefSeq" id="WP_344193656.1">
    <property type="nucleotide sequence ID" value="NZ_BAAARN010000002.1"/>
</dbReference>
<keyword evidence="1" id="KW-1133">Transmembrane helix</keyword>
<evidence type="ECO:0000313" key="3">
    <source>
        <dbReference type="EMBL" id="GAA2737295.1"/>
    </source>
</evidence>
<feature type="domain" description="SAF" evidence="2">
    <location>
        <begin position="55"/>
        <end position="117"/>
    </location>
</feature>
<dbReference type="InterPro" id="IPR013974">
    <property type="entry name" value="SAF"/>
</dbReference>
<dbReference type="EMBL" id="BAAARN010000002">
    <property type="protein sequence ID" value="GAA2737295.1"/>
    <property type="molecule type" value="Genomic_DNA"/>
</dbReference>
<comment type="caution">
    <text evidence="3">The sequence shown here is derived from an EMBL/GenBank/DDBJ whole genome shotgun (WGS) entry which is preliminary data.</text>
</comment>
<feature type="transmembrane region" description="Helical" evidence="1">
    <location>
        <begin position="25"/>
        <end position="46"/>
    </location>
</feature>
<proteinExistence type="predicted"/>
<organism evidence="3 4">
    <name type="scientific">Pedococcus aerophilus</name>
    <dbReference type="NCBI Taxonomy" id="436356"/>
    <lineage>
        <taxon>Bacteria</taxon>
        <taxon>Bacillati</taxon>
        <taxon>Actinomycetota</taxon>
        <taxon>Actinomycetes</taxon>
        <taxon>Micrococcales</taxon>
        <taxon>Intrasporangiaceae</taxon>
        <taxon>Pedococcus</taxon>
    </lineage>
</organism>
<keyword evidence="4" id="KW-1185">Reference proteome</keyword>
<dbReference type="SMART" id="SM00858">
    <property type="entry name" value="SAF"/>
    <property type="match status" value="1"/>
</dbReference>
<keyword evidence="1" id="KW-0472">Membrane</keyword>
<keyword evidence="1" id="KW-0812">Transmembrane</keyword>
<reference evidence="4" key="1">
    <citation type="journal article" date="2019" name="Int. J. Syst. Evol. Microbiol.">
        <title>The Global Catalogue of Microorganisms (GCM) 10K type strain sequencing project: providing services to taxonomists for standard genome sequencing and annotation.</title>
        <authorList>
            <consortium name="The Broad Institute Genomics Platform"/>
            <consortium name="The Broad Institute Genome Sequencing Center for Infectious Disease"/>
            <person name="Wu L."/>
            <person name="Ma J."/>
        </authorList>
    </citation>
    <scope>NUCLEOTIDE SEQUENCE [LARGE SCALE GENOMIC DNA]</scope>
    <source>
        <strain evidence="4">JCM 16378</strain>
    </source>
</reference>
<evidence type="ECO:0000313" key="4">
    <source>
        <dbReference type="Proteomes" id="UP001501326"/>
    </source>
</evidence>
<evidence type="ECO:0000256" key="1">
    <source>
        <dbReference type="SAM" id="Phobius"/>
    </source>
</evidence>
<accession>A0ABP6HA81</accession>
<dbReference type="CDD" id="cd11614">
    <property type="entry name" value="SAF_CpaB_FlgA_like"/>
    <property type="match status" value="1"/>
</dbReference>
<gene>
    <name evidence="3" type="ORF">GCM10009867_23950</name>
</gene>
<evidence type="ECO:0000259" key="2">
    <source>
        <dbReference type="SMART" id="SM00858"/>
    </source>
</evidence>